<dbReference type="InterPro" id="IPR010372">
    <property type="entry name" value="DNA_pol3_delta_N"/>
</dbReference>
<evidence type="ECO:0000256" key="3">
    <source>
        <dbReference type="ARBA" id="ARBA00022679"/>
    </source>
</evidence>
<evidence type="ECO:0000256" key="6">
    <source>
        <dbReference type="ARBA" id="ARBA00022932"/>
    </source>
</evidence>
<gene>
    <name evidence="12" type="primary">holA</name>
    <name evidence="12" type="ORF">F5I99_02415</name>
</gene>
<dbReference type="AlphaFoldDB" id="A0A5J6LA98"/>
<comment type="catalytic activity">
    <reaction evidence="8">
        <text>DNA(n) + a 2'-deoxyribonucleoside 5'-triphosphate = DNA(n+1) + diphosphate</text>
        <dbReference type="Rhea" id="RHEA:22508"/>
        <dbReference type="Rhea" id="RHEA-COMP:17339"/>
        <dbReference type="Rhea" id="RHEA-COMP:17340"/>
        <dbReference type="ChEBI" id="CHEBI:33019"/>
        <dbReference type="ChEBI" id="CHEBI:61560"/>
        <dbReference type="ChEBI" id="CHEBI:173112"/>
        <dbReference type="EC" id="2.7.7.7"/>
    </reaction>
</comment>
<keyword evidence="5" id="KW-0235">DNA replication</keyword>
<dbReference type="SUPFAM" id="SSF52540">
    <property type="entry name" value="P-loop containing nucleoside triphosphate hydrolases"/>
    <property type="match status" value="1"/>
</dbReference>
<dbReference type="EMBL" id="CP044222">
    <property type="protein sequence ID" value="QEW05437.1"/>
    <property type="molecule type" value="Genomic_DNA"/>
</dbReference>
<organism evidence="12 13">
    <name type="scientific">Nitrincola iocasae</name>
    <dbReference type="NCBI Taxonomy" id="2614693"/>
    <lineage>
        <taxon>Bacteria</taxon>
        <taxon>Pseudomonadati</taxon>
        <taxon>Pseudomonadota</taxon>
        <taxon>Gammaproteobacteria</taxon>
        <taxon>Oceanospirillales</taxon>
        <taxon>Oceanospirillaceae</taxon>
        <taxon>Nitrincola</taxon>
    </lineage>
</organism>
<evidence type="ECO:0000256" key="8">
    <source>
        <dbReference type="ARBA" id="ARBA00049244"/>
    </source>
</evidence>
<dbReference type="InterPro" id="IPR048466">
    <property type="entry name" value="DNA_pol3_delta-like_C"/>
</dbReference>
<evidence type="ECO:0000256" key="2">
    <source>
        <dbReference type="ARBA" id="ARBA00017703"/>
    </source>
</evidence>
<evidence type="ECO:0000259" key="11">
    <source>
        <dbReference type="Pfam" id="PF21694"/>
    </source>
</evidence>
<dbReference type="GO" id="GO:0006261">
    <property type="term" value="P:DNA-templated DNA replication"/>
    <property type="evidence" value="ECO:0007669"/>
    <property type="project" value="TreeGrafter"/>
</dbReference>
<evidence type="ECO:0000259" key="10">
    <source>
        <dbReference type="Pfam" id="PF06144"/>
    </source>
</evidence>
<evidence type="ECO:0000256" key="9">
    <source>
        <dbReference type="NCBIfam" id="TIGR01128"/>
    </source>
</evidence>
<keyword evidence="13" id="KW-1185">Reference proteome</keyword>
<evidence type="ECO:0000313" key="13">
    <source>
        <dbReference type="Proteomes" id="UP000325606"/>
    </source>
</evidence>
<dbReference type="InterPro" id="IPR005790">
    <property type="entry name" value="DNA_polIII_delta"/>
</dbReference>
<feature type="domain" description="DNA polymerase III delta subunit-like C-terminal" evidence="11">
    <location>
        <begin position="213"/>
        <end position="315"/>
    </location>
</feature>
<dbReference type="Gene3D" id="1.20.272.10">
    <property type="match status" value="1"/>
</dbReference>
<dbReference type="Gene3D" id="3.40.50.300">
    <property type="entry name" value="P-loop containing nucleotide triphosphate hydrolases"/>
    <property type="match status" value="1"/>
</dbReference>
<dbReference type="RefSeq" id="WP_151053482.1">
    <property type="nucleotide sequence ID" value="NZ_CP044222.1"/>
</dbReference>
<dbReference type="SUPFAM" id="SSF48019">
    <property type="entry name" value="post-AAA+ oligomerization domain-like"/>
    <property type="match status" value="1"/>
</dbReference>
<reference evidence="12 13" key="1">
    <citation type="submission" date="2019-09" db="EMBL/GenBank/DDBJ databases">
        <title>Nitrincola iocasae sp. nov., a bacterium isolated from the sediment collected at a cold seep field in South China Sea.</title>
        <authorList>
            <person name="Zhang H."/>
            <person name="Wang H."/>
            <person name="Li C."/>
        </authorList>
    </citation>
    <scope>NUCLEOTIDE SEQUENCE [LARGE SCALE GENOMIC DNA]</scope>
    <source>
        <strain evidence="12 13">KXZD1103</strain>
    </source>
</reference>
<evidence type="ECO:0000256" key="4">
    <source>
        <dbReference type="ARBA" id="ARBA00022695"/>
    </source>
</evidence>
<dbReference type="EC" id="2.7.7.7" evidence="1 9"/>
<feature type="domain" description="DNA polymerase III delta N-terminal" evidence="10">
    <location>
        <begin position="22"/>
        <end position="139"/>
    </location>
</feature>
<dbReference type="InterPro" id="IPR027417">
    <property type="entry name" value="P-loop_NTPase"/>
</dbReference>
<dbReference type="GO" id="GO:0009360">
    <property type="term" value="C:DNA polymerase III complex"/>
    <property type="evidence" value="ECO:0007669"/>
    <property type="project" value="UniProtKB-UniRule"/>
</dbReference>
<dbReference type="GO" id="GO:0003677">
    <property type="term" value="F:DNA binding"/>
    <property type="evidence" value="ECO:0007669"/>
    <property type="project" value="InterPro"/>
</dbReference>
<evidence type="ECO:0000256" key="5">
    <source>
        <dbReference type="ARBA" id="ARBA00022705"/>
    </source>
</evidence>
<dbReference type="Gene3D" id="1.10.8.60">
    <property type="match status" value="1"/>
</dbReference>
<evidence type="ECO:0000313" key="12">
    <source>
        <dbReference type="EMBL" id="QEW05437.1"/>
    </source>
</evidence>
<dbReference type="Proteomes" id="UP000325606">
    <property type="component" value="Chromosome"/>
</dbReference>
<dbReference type="PANTHER" id="PTHR34388:SF1">
    <property type="entry name" value="DNA POLYMERASE III SUBUNIT DELTA"/>
    <property type="match status" value="1"/>
</dbReference>
<protein>
    <recommendedName>
        <fullName evidence="2 9">DNA polymerase III subunit delta</fullName>
        <ecNumber evidence="1 9">2.7.7.7</ecNumber>
    </recommendedName>
</protein>
<dbReference type="KEGG" id="nik:F5I99_02415"/>
<dbReference type="GO" id="GO:0003887">
    <property type="term" value="F:DNA-directed DNA polymerase activity"/>
    <property type="evidence" value="ECO:0007669"/>
    <property type="project" value="UniProtKB-UniRule"/>
</dbReference>
<sequence length="344" mass="38410">MKLRAEQLHGALQRFTASPVFLVIGDEPLQSQEAADQIRAYLRQQGFSERDVHQSDSHFSWETTLLGTNELSLFADRKIVEIRLGSHKINKGDGQLLLGWLRDPPPDTALLLIMEKADAASRKSAWFKHLETDGLLIEVHAPDAAQLPQWLSQRAASQGMQLNDEALQVLAERIEGNLLAAHQELAKLQLLFPDTQITAEQVIASVSDSSRYDVFALTEAALSRQPERCEKILTALIQEGLEAPVVLWALTREIRTLYNVQLALQQGQQYDSLCQKERIWGKRKALVRKASQTQASTTLESLLKSAALADHAIKGMHDQSPWLIIRQIALKLAGVSLLPALEDR</sequence>
<accession>A0A5J6LA98</accession>
<comment type="similarity">
    <text evidence="7">Belongs to the DNA polymerase HolA subunit family.</text>
</comment>
<keyword evidence="6" id="KW-0239">DNA-directed DNA polymerase</keyword>
<dbReference type="InterPro" id="IPR008921">
    <property type="entry name" value="DNA_pol3_clamp-load_cplx_C"/>
</dbReference>
<evidence type="ECO:0000256" key="7">
    <source>
        <dbReference type="ARBA" id="ARBA00034754"/>
    </source>
</evidence>
<name>A0A5J6LA98_9GAMM</name>
<dbReference type="Pfam" id="PF06144">
    <property type="entry name" value="DNA_pol3_delta"/>
    <property type="match status" value="1"/>
</dbReference>
<keyword evidence="4 12" id="KW-0548">Nucleotidyltransferase</keyword>
<proteinExistence type="inferred from homology"/>
<keyword evidence="3 12" id="KW-0808">Transferase</keyword>
<dbReference type="Pfam" id="PF21694">
    <property type="entry name" value="DNA_pol3_delta_C"/>
    <property type="match status" value="1"/>
</dbReference>
<evidence type="ECO:0000256" key="1">
    <source>
        <dbReference type="ARBA" id="ARBA00012417"/>
    </source>
</evidence>
<dbReference type="PANTHER" id="PTHR34388">
    <property type="entry name" value="DNA POLYMERASE III SUBUNIT DELTA"/>
    <property type="match status" value="1"/>
</dbReference>
<dbReference type="CDD" id="cd18138">
    <property type="entry name" value="HLD_clamp_pol_III_delta"/>
    <property type="match status" value="1"/>
</dbReference>
<dbReference type="NCBIfam" id="TIGR01128">
    <property type="entry name" value="holA"/>
    <property type="match status" value="1"/>
</dbReference>